<dbReference type="InterPro" id="IPR050062">
    <property type="entry name" value="Pro-tRNA_synthetase"/>
</dbReference>
<dbReference type="CDD" id="cd00861">
    <property type="entry name" value="ProRS_anticodon_short"/>
    <property type="match status" value="1"/>
</dbReference>
<sequence length="416" mass="47304">MRQSQYFLKTSKNTPSDDVSINATLLEQGGFVYKNSAGIYSYLPLGWRVVQKIAHIIREEMDGIGGQEMFMPALHDKHYLKATGRWDVDVVFKVNSGDQKEPQFNISWTHEEIMSEIAARYVSSYRDLPFATYQIQTKFRNEARAKSGLLRGREFMMKDLYSFHRDEEDLNRYYEIVRDAYFKIFKRCDLEALYTLAAGGDFTSNYTHEFQVVCPVGEDTIFVCEKCDYAENKEISKLKKGNPCPKCGGVVYEKKSIEVGNIFRYGTKYSEPFNLQFTDEKGQRKFVQSGAYGIGLGRVMGTVVEVSHDSNGIIWPQSLAPFSVHLVSLEPTSPGVHSEAEGLYSSLQRRGIEVLYDDRDLSAGSKFTDSDLIGIPWRLLVSPKTRKAGKLEVKNRKTGKIELVPADLETVSKLIR</sequence>
<dbReference type="EMBL" id="MFEO01000003">
    <property type="protein sequence ID" value="OGE91217.1"/>
    <property type="molecule type" value="Genomic_DNA"/>
</dbReference>
<dbReference type="PRINTS" id="PR01046">
    <property type="entry name" value="TRNASYNTHPRO"/>
</dbReference>
<dbReference type="GO" id="GO:0004827">
    <property type="term" value="F:proline-tRNA ligase activity"/>
    <property type="evidence" value="ECO:0007669"/>
    <property type="project" value="UniProtKB-EC"/>
</dbReference>
<evidence type="ECO:0000256" key="7">
    <source>
        <dbReference type="ARBA" id="ARBA00023146"/>
    </source>
</evidence>
<reference evidence="11 12" key="1">
    <citation type="journal article" date="2016" name="Nat. Commun.">
        <title>Thousands of microbial genomes shed light on interconnected biogeochemical processes in an aquifer system.</title>
        <authorList>
            <person name="Anantharaman K."/>
            <person name="Brown C.T."/>
            <person name="Hug L.A."/>
            <person name="Sharon I."/>
            <person name="Castelle C.J."/>
            <person name="Probst A.J."/>
            <person name="Thomas B.C."/>
            <person name="Singh A."/>
            <person name="Wilkins M.J."/>
            <person name="Karaoz U."/>
            <person name="Brodie E.L."/>
            <person name="Williams K.H."/>
            <person name="Hubbard S.S."/>
            <person name="Banfield J.F."/>
        </authorList>
    </citation>
    <scope>NUCLEOTIDE SEQUENCE [LARGE SCALE GENOMIC DNA]</scope>
</reference>
<dbReference type="SUPFAM" id="SSF55681">
    <property type="entry name" value="Class II aaRS and biotin synthetases"/>
    <property type="match status" value="1"/>
</dbReference>
<proteinExistence type="predicted"/>
<dbReference type="Gene3D" id="3.30.930.10">
    <property type="entry name" value="Bira Bifunctional Protein, Domain 2"/>
    <property type="match status" value="1"/>
</dbReference>
<dbReference type="PANTHER" id="PTHR42753:SF2">
    <property type="entry name" value="PROLINE--TRNA LIGASE"/>
    <property type="match status" value="1"/>
</dbReference>
<evidence type="ECO:0000256" key="3">
    <source>
        <dbReference type="ARBA" id="ARBA00022598"/>
    </source>
</evidence>
<keyword evidence="4" id="KW-0547">Nucleotide-binding</keyword>
<dbReference type="PROSITE" id="PS50862">
    <property type="entry name" value="AA_TRNA_LIGASE_II"/>
    <property type="match status" value="1"/>
</dbReference>
<dbReference type="SUPFAM" id="SSF52954">
    <property type="entry name" value="Class II aaRS ABD-related"/>
    <property type="match status" value="1"/>
</dbReference>
<comment type="caution">
    <text evidence="11">The sequence shown here is derived from an EMBL/GenBank/DDBJ whole genome shotgun (WGS) entry which is preliminary data.</text>
</comment>
<evidence type="ECO:0000313" key="11">
    <source>
        <dbReference type="EMBL" id="OGE91217.1"/>
    </source>
</evidence>
<organism evidence="11 12">
    <name type="scientific">Candidatus Doudnabacteria bacterium RIFCSPHIGHO2_01_FULL_50_11</name>
    <dbReference type="NCBI Taxonomy" id="1817828"/>
    <lineage>
        <taxon>Bacteria</taxon>
        <taxon>Candidatus Doudnaibacteriota</taxon>
    </lineage>
</organism>
<dbReference type="Pfam" id="PF03129">
    <property type="entry name" value="HGTP_anticodon"/>
    <property type="match status" value="1"/>
</dbReference>
<comment type="catalytic activity">
    <reaction evidence="9">
        <text>tRNA(Pro) + L-proline + ATP = L-prolyl-tRNA(Pro) + AMP + diphosphate</text>
        <dbReference type="Rhea" id="RHEA:14305"/>
        <dbReference type="Rhea" id="RHEA-COMP:9700"/>
        <dbReference type="Rhea" id="RHEA-COMP:9702"/>
        <dbReference type="ChEBI" id="CHEBI:30616"/>
        <dbReference type="ChEBI" id="CHEBI:33019"/>
        <dbReference type="ChEBI" id="CHEBI:60039"/>
        <dbReference type="ChEBI" id="CHEBI:78442"/>
        <dbReference type="ChEBI" id="CHEBI:78532"/>
        <dbReference type="ChEBI" id="CHEBI:456215"/>
        <dbReference type="EC" id="6.1.1.15"/>
    </reaction>
</comment>
<keyword evidence="6" id="KW-0648">Protein biosynthesis</keyword>
<evidence type="ECO:0000256" key="8">
    <source>
        <dbReference type="ARBA" id="ARBA00029731"/>
    </source>
</evidence>
<dbReference type="Gene3D" id="3.40.50.800">
    <property type="entry name" value="Anticodon-binding domain"/>
    <property type="match status" value="1"/>
</dbReference>
<dbReference type="InterPro" id="IPR002314">
    <property type="entry name" value="aa-tRNA-synt_IIb"/>
</dbReference>
<feature type="domain" description="Aminoacyl-transfer RNA synthetases class-II family profile" evidence="10">
    <location>
        <begin position="38"/>
        <end position="316"/>
    </location>
</feature>
<dbReference type="GO" id="GO:0006433">
    <property type="term" value="P:prolyl-tRNA aminoacylation"/>
    <property type="evidence" value="ECO:0007669"/>
    <property type="project" value="InterPro"/>
</dbReference>
<dbReference type="InterPro" id="IPR004154">
    <property type="entry name" value="Anticodon-bd"/>
</dbReference>
<keyword evidence="5" id="KW-0067">ATP-binding</keyword>
<dbReference type="EC" id="6.1.1.15" evidence="1"/>
<dbReference type="AlphaFoldDB" id="A0A1F5PMX3"/>
<dbReference type="Proteomes" id="UP000178377">
    <property type="component" value="Unassembled WGS sequence"/>
</dbReference>
<evidence type="ECO:0000256" key="2">
    <source>
        <dbReference type="ARBA" id="ARBA00019110"/>
    </source>
</evidence>
<dbReference type="InterPro" id="IPR006195">
    <property type="entry name" value="aa-tRNA-synth_II"/>
</dbReference>
<evidence type="ECO:0000256" key="6">
    <source>
        <dbReference type="ARBA" id="ARBA00022917"/>
    </source>
</evidence>
<evidence type="ECO:0000259" key="10">
    <source>
        <dbReference type="PROSITE" id="PS50862"/>
    </source>
</evidence>
<name>A0A1F5PMX3_9BACT</name>
<evidence type="ECO:0000313" key="12">
    <source>
        <dbReference type="Proteomes" id="UP000178377"/>
    </source>
</evidence>
<accession>A0A1F5PMX3</accession>
<evidence type="ECO:0000256" key="5">
    <source>
        <dbReference type="ARBA" id="ARBA00022840"/>
    </source>
</evidence>
<evidence type="ECO:0000256" key="1">
    <source>
        <dbReference type="ARBA" id="ARBA00012831"/>
    </source>
</evidence>
<dbReference type="GO" id="GO:0005524">
    <property type="term" value="F:ATP binding"/>
    <property type="evidence" value="ECO:0007669"/>
    <property type="project" value="UniProtKB-KW"/>
</dbReference>
<protein>
    <recommendedName>
        <fullName evidence="2">Proline--tRNA ligase</fullName>
        <ecNumber evidence="1">6.1.1.15</ecNumber>
    </recommendedName>
    <alternativeName>
        <fullName evidence="8">Prolyl-tRNA synthetase</fullName>
    </alternativeName>
</protein>
<evidence type="ECO:0000256" key="9">
    <source>
        <dbReference type="ARBA" id="ARBA00047671"/>
    </source>
</evidence>
<dbReference type="STRING" id="1817828.A2722_01920"/>
<dbReference type="Pfam" id="PF00587">
    <property type="entry name" value="tRNA-synt_2b"/>
    <property type="match status" value="1"/>
</dbReference>
<evidence type="ECO:0000256" key="4">
    <source>
        <dbReference type="ARBA" id="ARBA00022741"/>
    </source>
</evidence>
<dbReference type="PANTHER" id="PTHR42753">
    <property type="entry name" value="MITOCHONDRIAL RIBOSOME PROTEIN L39/PROLYL-TRNA LIGASE FAMILY MEMBER"/>
    <property type="match status" value="1"/>
</dbReference>
<dbReference type="InterPro" id="IPR044140">
    <property type="entry name" value="ProRS_anticodon_short"/>
</dbReference>
<dbReference type="GO" id="GO:0005829">
    <property type="term" value="C:cytosol"/>
    <property type="evidence" value="ECO:0007669"/>
    <property type="project" value="TreeGrafter"/>
</dbReference>
<dbReference type="InterPro" id="IPR045864">
    <property type="entry name" value="aa-tRNA-synth_II/BPL/LPL"/>
</dbReference>
<keyword evidence="3" id="KW-0436">Ligase</keyword>
<keyword evidence="7" id="KW-0030">Aminoacyl-tRNA synthetase</keyword>
<dbReference type="InterPro" id="IPR036621">
    <property type="entry name" value="Anticodon-bd_dom_sf"/>
</dbReference>
<dbReference type="InterPro" id="IPR002316">
    <property type="entry name" value="Pro-tRNA-ligase_IIa"/>
</dbReference>
<gene>
    <name evidence="11" type="ORF">A2722_01920</name>
</gene>